<evidence type="ECO:0000313" key="1">
    <source>
        <dbReference type="EMBL" id="AKT72926.1"/>
    </source>
</evidence>
<accession>A0A0K1H0F8</accession>
<dbReference type="EMBL" id="KP796148">
    <property type="protein sequence ID" value="AKT72926.1"/>
    <property type="molecule type" value="Genomic_DNA"/>
</dbReference>
<dbReference type="Proteomes" id="UP000118435">
    <property type="component" value="Segment"/>
</dbReference>
<name>A0A0K1H0F8_9BETA</name>
<sequence>MHSFINITVFMIIYISNTCHISNHRIVTPI</sequence>
<gene>
    <name evidence="1" type="primary">Cy87</name>
</gene>
<protein>
    <submittedName>
        <fullName evidence="1">Uncharacterized protein</fullName>
    </submittedName>
</protein>
<reference evidence="1 2" key="1">
    <citation type="journal article" date="2016" name="BMC Genomics">
        <title>A novel strain of cynomolgus macaque cytomegalovirus: implications for host-virus co-evolution.</title>
        <authorList>
            <person name="Russell J.N."/>
            <person name="Marsh A.K."/>
            <person name="Willer D.O."/>
            <person name="Ambagala A.P."/>
            <person name="Dzamba M."/>
            <person name="Chan J.K."/>
            <person name="Pilon R."/>
            <person name="Fournier J."/>
            <person name="Brudno M."/>
            <person name="Antony J.M."/>
            <person name="Sandstrom P."/>
            <person name="Evans B.J."/>
            <person name="MacDonald K.S."/>
        </authorList>
    </citation>
    <scope>NUCLEOTIDE SEQUENCE [LARGE SCALE GENOMIC DNA]</scope>
    <source>
        <strain evidence="1">Mauritius</strain>
    </source>
</reference>
<organism evidence="1 2">
    <name type="scientific">Cynomolgus macaque cytomegalovirus strain Mauritius</name>
    <dbReference type="NCBI Taxonomy" id="1690255"/>
    <lineage>
        <taxon>Viruses</taxon>
        <taxon>Duplodnaviria</taxon>
        <taxon>Heunggongvirae</taxon>
        <taxon>Peploviricota</taxon>
        <taxon>Herviviricetes</taxon>
        <taxon>Herpesvirales</taxon>
        <taxon>Orthoherpesviridae</taxon>
        <taxon>Betaherpesvirinae</taxon>
        <taxon>Cytomegalovirus</taxon>
        <taxon>Cytomegalovirus macacinebeta3</taxon>
    </lineage>
</organism>
<proteinExistence type="predicted"/>
<evidence type="ECO:0000313" key="2">
    <source>
        <dbReference type="Proteomes" id="UP000118435"/>
    </source>
</evidence>